<dbReference type="CDD" id="cd00009">
    <property type="entry name" value="AAA"/>
    <property type="match status" value="1"/>
</dbReference>
<dbReference type="OrthoDB" id="9780149at2"/>
<evidence type="ECO:0000313" key="3">
    <source>
        <dbReference type="EMBL" id="EAT10798.1"/>
    </source>
</evidence>
<accession>Q1MXT9</accession>
<proteinExistence type="predicted"/>
<dbReference type="Proteomes" id="UP000004263">
    <property type="component" value="Unassembled WGS sequence"/>
</dbReference>
<gene>
    <name evidence="3" type="ORF">RED65_08704</name>
</gene>
<dbReference type="SUPFAM" id="SSF52540">
    <property type="entry name" value="P-loop containing nucleoside triphosphate hydrolases"/>
    <property type="match status" value="1"/>
</dbReference>
<organism evidence="3 4">
    <name type="scientific">Bermanella marisrubri</name>
    <dbReference type="NCBI Taxonomy" id="207949"/>
    <lineage>
        <taxon>Bacteria</taxon>
        <taxon>Pseudomonadati</taxon>
        <taxon>Pseudomonadota</taxon>
        <taxon>Gammaproteobacteria</taxon>
        <taxon>Oceanospirillales</taxon>
        <taxon>Oceanospirillaceae</taxon>
        <taxon>Bermanella</taxon>
    </lineage>
</organism>
<dbReference type="InterPro" id="IPR036366">
    <property type="entry name" value="PGBDSf"/>
</dbReference>
<dbReference type="AlphaFoldDB" id="Q1MXT9"/>
<dbReference type="GO" id="GO:0016887">
    <property type="term" value="F:ATP hydrolysis activity"/>
    <property type="evidence" value="ECO:0007669"/>
    <property type="project" value="InterPro"/>
</dbReference>
<dbReference type="InterPro" id="IPR052026">
    <property type="entry name" value="ExeA_AAA_ATPase_DNA-bind"/>
</dbReference>
<dbReference type="RefSeq" id="WP_007016878.1">
    <property type="nucleotide sequence ID" value="NZ_CH724113.1"/>
</dbReference>
<dbReference type="SUPFAM" id="SSF47090">
    <property type="entry name" value="PGBD-like"/>
    <property type="match status" value="1"/>
</dbReference>
<keyword evidence="1" id="KW-0812">Transmembrane</keyword>
<dbReference type="SMART" id="SM00382">
    <property type="entry name" value="AAA"/>
    <property type="match status" value="1"/>
</dbReference>
<dbReference type="Pfam" id="PF01471">
    <property type="entry name" value="PG_binding_1"/>
    <property type="match status" value="1"/>
</dbReference>
<comment type="caution">
    <text evidence="3">The sequence shown here is derived from an EMBL/GenBank/DDBJ whole genome shotgun (WGS) entry which is preliminary data.</text>
</comment>
<protein>
    <submittedName>
        <fullName evidence="3">General secretion pathway protein A</fullName>
    </submittedName>
</protein>
<name>Q1MXT9_9GAMM</name>
<evidence type="ECO:0000313" key="4">
    <source>
        <dbReference type="Proteomes" id="UP000004263"/>
    </source>
</evidence>
<dbReference type="InterPro" id="IPR049945">
    <property type="entry name" value="AAA_22"/>
</dbReference>
<reference evidence="3 4" key="1">
    <citation type="submission" date="2006-03" db="EMBL/GenBank/DDBJ databases">
        <authorList>
            <person name="Pinhassi J."/>
            <person name="Pedros-Alio C."/>
            <person name="Ferriera S."/>
            <person name="Johnson J."/>
            <person name="Kravitz S."/>
            <person name="Halpern A."/>
            <person name="Remington K."/>
            <person name="Beeson K."/>
            <person name="Tran B."/>
            <person name="Rogers Y.-H."/>
            <person name="Friedman R."/>
            <person name="Venter J.C."/>
        </authorList>
    </citation>
    <scope>NUCLEOTIDE SEQUENCE [LARGE SCALE GENOMIC DNA]</scope>
    <source>
        <strain evidence="3 4">RED65</strain>
    </source>
</reference>
<keyword evidence="1" id="KW-0472">Membrane</keyword>
<dbReference type="Gene3D" id="3.40.50.300">
    <property type="entry name" value="P-loop containing nucleotide triphosphate hydrolases"/>
    <property type="match status" value="1"/>
</dbReference>
<dbReference type="Pfam" id="PF13401">
    <property type="entry name" value="AAA_22"/>
    <property type="match status" value="1"/>
</dbReference>
<dbReference type="STRING" id="207949.RED65_08704"/>
<feature type="domain" description="AAA+ ATPase" evidence="2">
    <location>
        <begin position="43"/>
        <end position="196"/>
    </location>
</feature>
<sequence>MIYENYFDLSKRPFSIAPNPHFLFAQGQYREAMAALEFAMVHRGGFVLLTGEVGTGKTTLCKHLLQHIPEDTELALILHPQLDRIQLLRLICREFDLQVTDSANELELIEQLTEFLLSVYAKGGYSVLIIDEAQHLDFEVLELIRLLTNLETHEDKLLQIILLGQPELKTRLERHDLRQLNQRFTARYHLKPLSPRQVSEYVDYRIQVAGSRKRLFSGLALRQLAKYSGGVPRLINVIADRSLMGAYAEERQVVSAGIVKRAAKEVLPEATKKPLLNLSISKQIALPFLVILMIAGLFLYGQAPLFNRISMVSWFDIEKPECEECWQGMLPASLIDENDWVKQGGDWQLLVDKPAATALVYTELSWPFAFPKSVVVEPNEYHEAVSWVRQSLIQLQGQASLADDWEVIRPANSAQIRRNFFDPLLEDQVRQFQSDYALRVDGIIGSQTIMALSRATRRTKNTGG</sequence>
<feature type="transmembrane region" description="Helical" evidence="1">
    <location>
        <begin position="284"/>
        <end position="301"/>
    </location>
</feature>
<dbReference type="InterPro" id="IPR027417">
    <property type="entry name" value="P-loop_NTPase"/>
</dbReference>
<dbReference type="PANTHER" id="PTHR35894:SF1">
    <property type="entry name" value="PHOSPHORIBULOKINASE _ URIDINE KINASE FAMILY"/>
    <property type="match status" value="1"/>
</dbReference>
<dbReference type="PANTHER" id="PTHR35894">
    <property type="entry name" value="GENERAL SECRETION PATHWAY PROTEIN A-RELATED"/>
    <property type="match status" value="1"/>
</dbReference>
<dbReference type="EMBL" id="AAQH01000033">
    <property type="protein sequence ID" value="EAT10798.1"/>
    <property type="molecule type" value="Genomic_DNA"/>
</dbReference>
<evidence type="ECO:0000259" key="2">
    <source>
        <dbReference type="SMART" id="SM00382"/>
    </source>
</evidence>
<dbReference type="HOGENOM" id="CLU_024125_2_3_6"/>
<dbReference type="InterPro" id="IPR002477">
    <property type="entry name" value="Peptidoglycan-bd-like"/>
</dbReference>
<keyword evidence="1" id="KW-1133">Transmembrane helix</keyword>
<dbReference type="InterPro" id="IPR003593">
    <property type="entry name" value="AAA+_ATPase"/>
</dbReference>
<evidence type="ECO:0000256" key="1">
    <source>
        <dbReference type="SAM" id="Phobius"/>
    </source>
</evidence>
<dbReference type="InterPro" id="IPR036365">
    <property type="entry name" value="PGBD-like_sf"/>
</dbReference>
<keyword evidence="4" id="KW-1185">Reference proteome</keyword>
<dbReference type="Gene3D" id="1.10.101.10">
    <property type="entry name" value="PGBD-like superfamily/PGBD"/>
    <property type="match status" value="1"/>
</dbReference>